<evidence type="ECO:0000256" key="7">
    <source>
        <dbReference type="SAM" id="SignalP"/>
    </source>
</evidence>
<keyword evidence="6" id="KW-0482">Metalloprotease</keyword>
<dbReference type="InterPro" id="IPR042089">
    <property type="entry name" value="Peptidase_M13_dom_2"/>
</dbReference>
<dbReference type="PANTHER" id="PTHR11733:SF211">
    <property type="entry name" value="OLIGOPEPTIDASE LIPOPROTEIN M13 FAMILY"/>
    <property type="match status" value="1"/>
</dbReference>
<dbReference type="GO" id="GO:0016485">
    <property type="term" value="P:protein processing"/>
    <property type="evidence" value="ECO:0007669"/>
    <property type="project" value="TreeGrafter"/>
</dbReference>
<comment type="cofactor">
    <cofactor evidence="1">
        <name>Zn(2+)</name>
        <dbReference type="ChEBI" id="CHEBI:29105"/>
    </cofactor>
</comment>
<dbReference type="Gene3D" id="3.40.390.10">
    <property type="entry name" value="Collagenase (Catalytic Domain)"/>
    <property type="match status" value="1"/>
</dbReference>
<keyword evidence="5" id="KW-0862">Zinc</keyword>
<keyword evidence="2" id="KW-0645">Protease</keyword>
<dbReference type="EMBL" id="BOPV01000001">
    <property type="protein sequence ID" value="GIL40863.1"/>
    <property type="molecule type" value="Genomic_DNA"/>
</dbReference>
<feature type="signal peptide" evidence="7">
    <location>
        <begin position="1"/>
        <end position="26"/>
    </location>
</feature>
<dbReference type="InterPro" id="IPR000718">
    <property type="entry name" value="Peptidase_M13"/>
</dbReference>
<dbReference type="InterPro" id="IPR018497">
    <property type="entry name" value="Peptidase_M13_C"/>
</dbReference>
<evidence type="ECO:0000259" key="8">
    <source>
        <dbReference type="Pfam" id="PF01431"/>
    </source>
</evidence>
<dbReference type="GO" id="GO:0004222">
    <property type="term" value="F:metalloendopeptidase activity"/>
    <property type="evidence" value="ECO:0007669"/>
    <property type="project" value="InterPro"/>
</dbReference>
<sequence>MFSASPRAFLLAATVATLALSPLSQAAPEHHGVDLAGIDRTVKPGDDFFGYANGSWFKSAQIPPDRNSLGVFANLNEASQERTVELIKGMRADAPAGSNERKIADYYGSFMDEASIEAAGLKALQPRLQRIAAITDRKSLSTVLGTTLRHDVDPLNNTNYYTDNLFGLWVAPDFADPSIYGAYLLQGGLGMNERTNYLSDSPRMVELRAKYKAHIVNVLTLAKIDDAAKKADAIFDLETKIAKAHVTAEESHDVSKANNRWARADFAAKAPGLDWEAYFAAANLGKQADFIVWQPSAFTGLSALVASEPVDVWKDYLTYHTLDHESAFLPKAFADERFAFYGTAVSGTPQQRERAKRAVVATDAALGEAVGQFYVAKYFPPEAKVAAEKMVKNIVAAFGKRVDRLDWMTPATKAQAKAKLAAMYVGVGYPEKWRDYSGLEVVRGDAAGNHIRAEQFELQTRLNQLGRQVDKTEWQMNPQLVNAVNLPIQNALNFPAAILQPPFFDPKASDAANYGGIGTTIGHEISHSFDASGALFDATGKLSNWWTDADLKQFEAASAKLAAQYDQYKPFPDARVNGKLTLDENIADVAGINASYDAWKAATNGKAPTVDGLTGDQQFFLAWGQVWRSKVREAALRQSLLTNGHAPSEFRADTVRNLDAWYKTFPVKAGDKLYLDSKDRVRIW</sequence>
<dbReference type="Proteomes" id="UP000681075">
    <property type="component" value="Unassembled WGS sequence"/>
</dbReference>
<feature type="chain" id="PRO_5035889549" evidence="7">
    <location>
        <begin position="27"/>
        <end position="684"/>
    </location>
</feature>
<gene>
    <name evidence="10" type="ORF">TMPK1_31000</name>
</gene>
<dbReference type="GO" id="GO:0005886">
    <property type="term" value="C:plasma membrane"/>
    <property type="evidence" value="ECO:0007669"/>
    <property type="project" value="TreeGrafter"/>
</dbReference>
<comment type="caution">
    <text evidence="10">The sequence shown here is derived from an EMBL/GenBank/DDBJ whole genome shotgun (WGS) entry which is preliminary data.</text>
</comment>
<feature type="domain" description="Peptidase M13 N-terminal" evidence="9">
    <location>
        <begin position="44"/>
        <end position="430"/>
    </location>
</feature>
<name>A0A8S8XBN4_9PROT</name>
<dbReference type="GO" id="GO:0046872">
    <property type="term" value="F:metal ion binding"/>
    <property type="evidence" value="ECO:0007669"/>
    <property type="project" value="UniProtKB-KW"/>
</dbReference>
<feature type="domain" description="Peptidase M13 C-terminal" evidence="8">
    <location>
        <begin position="482"/>
        <end position="681"/>
    </location>
</feature>
<evidence type="ECO:0000256" key="2">
    <source>
        <dbReference type="ARBA" id="ARBA00022670"/>
    </source>
</evidence>
<dbReference type="CDD" id="cd08662">
    <property type="entry name" value="M13"/>
    <property type="match status" value="1"/>
</dbReference>
<proteinExistence type="predicted"/>
<keyword evidence="11" id="KW-1185">Reference proteome</keyword>
<dbReference type="PANTHER" id="PTHR11733">
    <property type="entry name" value="ZINC METALLOPROTEASE FAMILY M13 NEPRILYSIN-RELATED"/>
    <property type="match status" value="1"/>
</dbReference>
<dbReference type="Gene3D" id="1.10.1380.10">
    <property type="entry name" value="Neutral endopeptidase , domain2"/>
    <property type="match status" value="1"/>
</dbReference>
<evidence type="ECO:0000256" key="6">
    <source>
        <dbReference type="ARBA" id="ARBA00023049"/>
    </source>
</evidence>
<evidence type="ECO:0000256" key="3">
    <source>
        <dbReference type="ARBA" id="ARBA00022723"/>
    </source>
</evidence>
<dbReference type="PROSITE" id="PS51885">
    <property type="entry name" value="NEPRILYSIN"/>
    <property type="match status" value="1"/>
</dbReference>
<keyword evidence="7" id="KW-0732">Signal</keyword>
<dbReference type="Pfam" id="PF01431">
    <property type="entry name" value="Peptidase_M13"/>
    <property type="match status" value="1"/>
</dbReference>
<evidence type="ECO:0000313" key="11">
    <source>
        <dbReference type="Proteomes" id="UP000681075"/>
    </source>
</evidence>
<evidence type="ECO:0000313" key="10">
    <source>
        <dbReference type="EMBL" id="GIL40863.1"/>
    </source>
</evidence>
<dbReference type="Pfam" id="PF05649">
    <property type="entry name" value="Peptidase_M13_N"/>
    <property type="match status" value="1"/>
</dbReference>
<organism evidence="10 11">
    <name type="scientific">Roseiterribacter gracilis</name>
    <dbReference type="NCBI Taxonomy" id="2812848"/>
    <lineage>
        <taxon>Bacteria</taxon>
        <taxon>Pseudomonadati</taxon>
        <taxon>Pseudomonadota</taxon>
        <taxon>Alphaproteobacteria</taxon>
        <taxon>Rhodospirillales</taxon>
        <taxon>Roseiterribacteraceae</taxon>
        <taxon>Roseiterribacter</taxon>
    </lineage>
</organism>
<protein>
    <submittedName>
        <fullName evidence="10">Peptidase M13</fullName>
    </submittedName>
</protein>
<evidence type="ECO:0000256" key="4">
    <source>
        <dbReference type="ARBA" id="ARBA00022801"/>
    </source>
</evidence>
<dbReference type="SUPFAM" id="SSF55486">
    <property type="entry name" value="Metalloproteases ('zincins'), catalytic domain"/>
    <property type="match status" value="1"/>
</dbReference>
<evidence type="ECO:0000256" key="1">
    <source>
        <dbReference type="ARBA" id="ARBA00001947"/>
    </source>
</evidence>
<dbReference type="InterPro" id="IPR024079">
    <property type="entry name" value="MetalloPept_cat_dom_sf"/>
</dbReference>
<reference evidence="10" key="1">
    <citation type="submission" date="2021-02" db="EMBL/GenBank/DDBJ databases">
        <title>Genome sequence of Rhodospirillales sp. strain TMPK1 isolated from soil.</title>
        <authorList>
            <person name="Nakai R."/>
            <person name="Kusada H."/>
            <person name="Tamaki H."/>
        </authorList>
    </citation>
    <scope>NUCLEOTIDE SEQUENCE</scope>
    <source>
        <strain evidence="10">TMPK1</strain>
    </source>
</reference>
<keyword evidence="4" id="KW-0378">Hydrolase</keyword>
<evidence type="ECO:0000259" key="9">
    <source>
        <dbReference type="Pfam" id="PF05649"/>
    </source>
</evidence>
<accession>A0A8S8XBN4</accession>
<keyword evidence="3" id="KW-0479">Metal-binding</keyword>
<dbReference type="InterPro" id="IPR008753">
    <property type="entry name" value="Peptidase_M13_N"/>
</dbReference>
<dbReference type="AlphaFoldDB" id="A0A8S8XBN4"/>
<dbReference type="PRINTS" id="PR00786">
    <property type="entry name" value="NEPRILYSIN"/>
</dbReference>
<evidence type="ECO:0000256" key="5">
    <source>
        <dbReference type="ARBA" id="ARBA00022833"/>
    </source>
</evidence>
<dbReference type="RefSeq" id="WP_420244089.1">
    <property type="nucleotide sequence ID" value="NZ_BOPV01000001.1"/>
</dbReference>